<accession>A0A9P6E3W7</accession>
<feature type="non-terminal residue" evidence="1">
    <location>
        <position position="1"/>
    </location>
</feature>
<reference evidence="1" key="1">
    <citation type="submission" date="2020-11" db="EMBL/GenBank/DDBJ databases">
        <authorList>
            <consortium name="DOE Joint Genome Institute"/>
            <person name="Ahrendt S."/>
            <person name="Riley R."/>
            <person name="Andreopoulos W."/>
            <person name="Labutti K."/>
            <person name="Pangilinan J."/>
            <person name="Ruiz-Duenas F.J."/>
            <person name="Barrasa J.M."/>
            <person name="Sanchez-Garcia M."/>
            <person name="Camarero S."/>
            <person name="Miyauchi S."/>
            <person name="Serrano A."/>
            <person name="Linde D."/>
            <person name="Babiker R."/>
            <person name="Drula E."/>
            <person name="Ayuso-Fernandez I."/>
            <person name="Pacheco R."/>
            <person name="Padilla G."/>
            <person name="Ferreira P."/>
            <person name="Barriuso J."/>
            <person name="Kellner H."/>
            <person name="Castanera R."/>
            <person name="Alfaro M."/>
            <person name="Ramirez L."/>
            <person name="Pisabarro A.G."/>
            <person name="Kuo A."/>
            <person name="Tritt A."/>
            <person name="Lipzen A."/>
            <person name="He G."/>
            <person name="Yan M."/>
            <person name="Ng V."/>
            <person name="Cullen D."/>
            <person name="Martin F."/>
            <person name="Rosso M.-N."/>
            <person name="Henrissat B."/>
            <person name="Hibbett D."/>
            <person name="Martinez A.T."/>
            <person name="Grigoriev I.V."/>
        </authorList>
    </citation>
    <scope>NUCLEOTIDE SEQUENCE</scope>
    <source>
        <strain evidence="1">CBS 506.95</strain>
    </source>
</reference>
<dbReference type="EMBL" id="MU157962">
    <property type="protein sequence ID" value="KAF9522083.1"/>
    <property type="molecule type" value="Genomic_DNA"/>
</dbReference>
<name>A0A9P6E3W7_9AGAR</name>
<comment type="caution">
    <text evidence="1">The sequence shown here is derived from an EMBL/GenBank/DDBJ whole genome shotgun (WGS) entry which is preliminary data.</text>
</comment>
<proteinExistence type="predicted"/>
<dbReference type="Proteomes" id="UP000807306">
    <property type="component" value="Unassembled WGS sequence"/>
</dbReference>
<sequence length="173" mass="19991">KRRSAYGQEEKVKKIFAYMAEAFPRFSLRDFLETAFRSVDPKITNWTHIFLADNSYLPLMDVWWEKSGGLKPTRRDSAMCHWIVNHATEICSKEASWLTDDAYNGPHTLDAKNLRIKSPTVTVSMVEEFKIYQLLSCYERTTPYLQQILKGIIAKDPTDLKEGSRNPHAVSDD</sequence>
<gene>
    <name evidence="1" type="ORF">CPB83DRAFT_777614</name>
</gene>
<dbReference type="OrthoDB" id="2860915at2759"/>
<evidence type="ECO:0000313" key="1">
    <source>
        <dbReference type="EMBL" id="KAF9522083.1"/>
    </source>
</evidence>
<evidence type="ECO:0000313" key="2">
    <source>
        <dbReference type="Proteomes" id="UP000807306"/>
    </source>
</evidence>
<organism evidence="1 2">
    <name type="scientific">Crepidotus variabilis</name>
    <dbReference type="NCBI Taxonomy" id="179855"/>
    <lineage>
        <taxon>Eukaryota</taxon>
        <taxon>Fungi</taxon>
        <taxon>Dikarya</taxon>
        <taxon>Basidiomycota</taxon>
        <taxon>Agaricomycotina</taxon>
        <taxon>Agaricomycetes</taxon>
        <taxon>Agaricomycetidae</taxon>
        <taxon>Agaricales</taxon>
        <taxon>Agaricineae</taxon>
        <taxon>Crepidotaceae</taxon>
        <taxon>Crepidotus</taxon>
    </lineage>
</organism>
<dbReference type="AlphaFoldDB" id="A0A9P6E3W7"/>
<keyword evidence="2" id="KW-1185">Reference proteome</keyword>
<protein>
    <submittedName>
        <fullName evidence="1">Uncharacterized protein</fullName>
    </submittedName>
</protein>